<dbReference type="Proteomes" id="UP001234581">
    <property type="component" value="Unassembled WGS sequence"/>
</dbReference>
<feature type="signal peptide" evidence="1">
    <location>
        <begin position="1"/>
        <end position="18"/>
    </location>
</feature>
<proteinExistence type="predicted"/>
<organism evidence="2 3">
    <name type="scientific">Lichtheimia ornata</name>
    <dbReference type="NCBI Taxonomy" id="688661"/>
    <lineage>
        <taxon>Eukaryota</taxon>
        <taxon>Fungi</taxon>
        <taxon>Fungi incertae sedis</taxon>
        <taxon>Mucoromycota</taxon>
        <taxon>Mucoromycotina</taxon>
        <taxon>Mucoromycetes</taxon>
        <taxon>Mucorales</taxon>
        <taxon>Lichtheimiaceae</taxon>
        <taxon>Lichtheimia</taxon>
    </lineage>
</organism>
<dbReference type="GeneID" id="83207877"/>
<name>A0AAD7Y5K8_9FUNG</name>
<feature type="chain" id="PRO_5042052396" description="Secreted protein" evidence="1">
    <location>
        <begin position="19"/>
        <end position="198"/>
    </location>
</feature>
<gene>
    <name evidence="2" type="ORF">O0I10_000455</name>
</gene>
<dbReference type="RefSeq" id="XP_058349088.1">
    <property type="nucleotide sequence ID" value="XM_058480565.1"/>
</dbReference>
<dbReference type="EMBL" id="JARTCD010000001">
    <property type="protein sequence ID" value="KAJ8664176.1"/>
    <property type="molecule type" value="Genomic_DNA"/>
</dbReference>
<keyword evidence="3" id="KW-1185">Reference proteome</keyword>
<sequence length="198" mass="22299">MMFRGMLCIFLPYTLVRLIIIKKDERPINTSAVMPAAPLIRCPACYADAVIIKRAHPSRPRRLGWLKALFTCCYSSRQHHDDESAAYSNKHHDGMRTGECQACEFAFHFPATGMDERVSMSSLSRRGSDILESDKRQHAIHPLRPPSAAWVVRTGWTPQPDFLELMQRVWCGECGVFVDKRDATPNGCCGQCGSSLRA</sequence>
<comment type="caution">
    <text evidence="2">The sequence shown here is derived from an EMBL/GenBank/DDBJ whole genome shotgun (WGS) entry which is preliminary data.</text>
</comment>
<evidence type="ECO:0008006" key="4">
    <source>
        <dbReference type="Google" id="ProtNLM"/>
    </source>
</evidence>
<accession>A0AAD7Y5K8</accession>
<keyword evidence="1" id="KW-0732">Signal</keyword>
<reference evidence="2 3" key="1">
    <citation type="submission" date="2023-03" db="EMBL/GenBank/DDBJ databases">
        <title>Genome sequence of Lichtheimia ornata CBS 291.66.</title>
        <authorList>
            <person name="Mohabir J.T."/>
            <person name="Shea T.P."/>
            <person name="Kurbessoian T."/>
            <person name="Berby B."/>
            <person name="Fontaine J."/>
            <person name="Livny J."/>
            <person name="Gnirke A."/>
            <person name="Stajich J.E."/>
            <person name="Cuomo C.A."/>
        </authorList>
    </citation>
    <scope>NUCLEOTIDE SEQUENCE [LARGE SCALE GENOMIC DNA]</scope>
    <source>
        <strain evidence="2">CBS 291.66</strain>
    </source>
</reference>
<dbReference type="AlphaFoldDB" id="A0AAD7Y5K8"/>
<protein>
    <recommendedName>
        <fullName evidence="4">Secreted protein</fullName>
    </recommendedName>
</protein>
<evidence type="ECO:0000313" key="2">
    <source>
        <dbReference type="EMBL" id="KAJ8664176.1"/>
    </source>
</evidence>
<evidence type="ECO:0000313" key="3">
    <source>
        <dbReference type="Proteomes" id="UP001234581"/>
    </source>
</evidence>
<evidence type="ECO:0000256" key="1">
    <source>
        <dbReference type="SAM" id="SignalP"/>
    </source>
</evidence>